<reference evidence="2 3" key="1">
    <citation type="submission" date="2023-04" db="EMBL/GenBank/DDBJ databases">
        <title>Genome of Basidiobolus ranarum AG-B5.</title>
        <authorList>
            <person name="Stajich J.E."/>
            <person name="Carter-House D."/>
            <person name="Gryganskyi A."/>
        </authorList>
    </citation>
    <scope>NUCLEOTIDE SEQUENCE [LARGE SCALE GENOMIC DNA]</scope>
    <source>
        <strain evidence="2 3">AG-B5</strain>
    </source>
</reference>
<evidence type="ECO:0008006" key="4">
    <source>
        <dbReference type="Google" id="ProtNLM"/>
    </source>
</evidence>
<sequence>MSVGLFRTASPVLKFQTSVIKGRLSQLPTNLIVRRAHNLPQAPNLRSAATTTFSTSEVNAAKGWRKYADQFRSKPVSHIVSFAILHEITAVIPVVGVYYFLDITGMRIPIPQIALEHSNKILSKLRGRVGLEPLSSDSRAVVNLAASYAIVKAIMPLRIAACFALTPWFARSVIHPCTNVVKRIKNFGLAK</sequence>
<dbReference type="EMBL" id="JASJQH010008336">
    <property type="protein sequence ID" value="KAK9693431.1"/>
    <property type="molecule type" value="Genomic_DNA"/>
</dbReference>
<keyword evidence="3" id="KW-1185">Reference proteome</keyword>
<evidence type="ECO:0000313" key="3">
    <source>
        <dbReference type="Proteomes" id="UP001479436"/>
    </source>
</evidence>
<comment type="caution">
    <text evidence="2">The sequence shown here is derived from an EMBL/GenBank/DDBJ whole genome shotgun (WGS) entry which is preliminary data.</text>
</comment>
<keyword evidence="1" id="KW-1133">Transmembrane helix</keyword>
<evidence type="ECO:0000256" key="1">
    <source>
        <dbReference type="SAM" id="Phobius"/>
    </source>
</evidence>
<keyword evidence="1" id="KW-0472">Membrane</keyword>
<dbReference type="InterPro" id="IPR018811">
    <property type="entry name" value="MRX11"/>
</dbReference>
<dbReference type="PANTHER" id="PTHR28002:SF1">
    <property type="entry name" value="MIOREX COMPLEX COMPONENT 11"/>
    <property type="match status" value="1"/>
</dbReference>
<keyword evidence="1" id="KW-0812">Transmembrane</keyword>
<protein>
    <recommendedName>
        <fullName evidence="4">DUF1279 domain-containing protein</fullName>
    </recommendedName>
</protein>
<feature type="transmembrane region" description="Helical" evidence="1">
    <location>
        <begin position="79"/>
        <end position="101"/>
    </location>
</feature>
<dbReference type="PANTHER" id="PTHR28002">
    <property type="entry name" value="MIOREX COMPLEX COMPONENT 11"/>
    <property type="match status" value="1"/>
</dbReference>
<dbReference type="Proteomes" id="UP001479436">
    <property type="component" value="Unassembled WGS sequence"/>
</dbReference>
<gene>
    <name evidence="2" type="ORF">K7432_013932</name>
</gene>
<organism evidence="2 3">
    <name type="scientific">Basidiobolus ranarum</name>
    <dbReference type="NCBI Taxonomy" id="34480"/>
    <lineage>
        <taxon>Eukaryota</taxon>
        <taxon>Fungi</taxon>
        <taxon>Fungi incertae sedis</taxon>
        <taxon>Zoopagomycota</taxon>
        <taxon>Entomophthoromycotina</taxon>
        <taxon>Basidiobolomycetes</taxon>
        <taxon>Basidiobolales</taxon>
        <taxon>Basidiobolaceae</taxon>
        <taxon>Basidiobolus</taxon>
    </lineage>
</organism>
<evidence type="ECO:0000313" key="2">
    <source>
        <dbReference type="EMBL" id="KAK9693431.1"/>
    </source>
</evidence>
<name>A0ABR2VQ93_9FUNG</name>
<dbReference type="Pfam" id="PF10306">
    <property type="entry name" value="FLILHELTA"/>
    <property type="match status" value="1"/>
</dbReference>
<proteinExistence type="predicted"/>
<accession>A0ABR2VQ93</accession>